<dbReference type="Proteomes" id="UP000324832">
    <property type="component" value="Unassembled WGS sequence"/>
</dbReference>
<evidence type="ECO:0000313" key="2">
    <source>
        <dbReference type="Proteomes" id="UP000324832"/>
    </source>
</evidence>
<gene>
    <name evidence="1" type="ORF">LSINAPIS_LOCUS2829</name>
</gene>
<proteinExistence type="predicted"/>
<evidence type="ECO:0000313" key="1">
    <source>
        <dbReference type="EMBL" id="VVC89780.1"/>
    </source>
</evidence>
<accession>A0A5E4PXX0</accession>
<sequence length="13" mass="1604">MRYTLNSQLIVYC</sequence>
<reference evidence="1 2" key="1">
    <citation type="submission" date="2017-07" db="EMBL/GenBank/DDBJ databases">
        <authorList>
            <person name="Talla V."/>
            <person name="Backstrom N."/>
        </authorList>
    </citation>
    <scope>NUCLEOTIDE SEQUENCE [LARGE SCALE GENOMIC DNA]</scope>
</reference>
<protein>
    <submittedName>
        <fullName evidence="1">Uncharacterized protein</fullName>
    </submittedName>
</protein>
<organism evidence="1 2">
    <name type="scientific">Leptidea sinapis</name>
    <dbReference type="NCBI Taxonomy" id="189913"/>
    <lineage>
        <taxon>Eukaryota</taxon>
        <taxon>Metazoa</taxon>
        <taxon>Ecdysozoa</taxon>
        <taxon>Arthropoda</taxon>
        <taxon>Hexapoda</taxon>
        <taxon>Insecta</taxon>
        <taxon>Pterygota</taxon>
        <taxon>Neoptera</taxon>
        <taxon>Endopterygota</taxon>
        <taxon>Lepidoptera</taxon>
        <taxon>Glossata</taxon>
        <taxon>Ditrysia</taxon>
        <taxon>Papilionoidea</taxon>
        <taxon>Pieridae</taxon>
        <taxon>Dismorphiinae</taxon>
        <taxon>Leptidea</taxon>
    </lineage>
</organism>
<keyword evidence="2" id="KW-1185">Reference proteome</keyword>
<dbReference type="EMBL" id="FZQP02000626">
    <property type="protein sequence ID" value="VVC89780.1"/>
    <property type="molecule type" value="Genomic_DNA"/>
</dbReference>
<name>A0A5E4PXX0_9NEOP</name>